<sequence length="183" mass="21579">MEWNQLQKEFETKANHVLQWLNNEYGLIRTGRVNLSIFDKVHVMCYGEEMKLNQLANIQIVNATQVLIKPYDKSQIQEITKGISVANLNVNPIINPDSIRINFPPQTEENRKASVKQAKKILEDAKVRIRDVRKDIQTMYKKLDNVSEDLIRYFEDELNKITKKYNTTLETRYSEKEKELMTM</sequence>
<evidence type="ECO:0000256" key="3">
    <source>
        <dbReference type="HAMAP-Rule" id="MF_00040"/>
    </source>
</evidence>
<dbReference type="STRING" id="1318617.MGM1_3590"/>
<evidence type="ECO:0000256" key="1">
    <source>
        <dbReference type="ARBA" id="ARBA00005912"/>
    </source>
</evidence>
<feature type="coiled-coil region" evidence="4">
    <location>
        <begin position="115"/>
        <end position="142"/>
    </location>
</feature>
<dbReference type="EMBL" id="CP007711">
    <property type="protein sequence ID" value="AIV03731.1"/>
    <property type="molecule type" value="Genomic_DNA"/>
</dbReference>
<reference evidence="6 7" key="1">
    <citation type="journal article" date="2014" name="PLoS ONE">
        <title>An emerging Mycoplasma associated with trichomoniasis, vaginal infection and disease.</title>
        <authorList>
            <consortium name="Vaginal Microbiome Consortium"/>
            <person name="Fettweis J.M."/>
            <person name="Serrano M.G."/>
            <person name="Huang B."/>
            <person name="Brooks J.P."/>
            <person name="Glascock A.L."/>
            <person name="Sheth N.U."/>
            <person name="Strauss J.F.III."/>
            <person name="Jefferson K.K."/>
            <person name="Buck G.A."/>
        </authorList>
    </citation>
    <scope>NUCLEOTIDE SEQUENCE [LARGE SCALE GENOMIC DNA]</scope>
    <source>
        <strain evidence="6 7">VCU_M1</strain>
    </source>
</reference>
<evidence type="ECO:0000259" key="5">
    <source>
        <dbReference type="Pfam" id="PF01765"/>
    </source>
</evidence>
<dbReference type="NCBIfam" id="TIGR00496">
    <property type="entry name" value="frr"/>
    <property type="match status" value="1"/>
</dbReference>
<keyword evidence="4" id="KW-0175">Coiled coil</keyword>
<evidence type="ECO:0000256" key="4">
    <source>
        <dbReference type="SAM" id="Coils"/>
    </source>
</evidence>
<dbReference type="Proteomes" id="UP000030066">
    <property type="component" value="Chromosome"/>
</dbReference>
<comment type="subcellular location">
    <subcellularLocation>
        <location evidence="3">Cytoplasm</location>
    </subcellularLocation>
</comment>
<dbReference type="InterPro" id="IPR002661">
    <property type="entry name" value="Ribosome_recyc_fac"/>
</dbReference>
<accession>A0A097ST12</accession>
<evidence type="ECO:0000313" key="6">
    <source>
        <dbReference type="EMBL" id="AIV03731.1"/>
    </source>
</evidence>
<dbReference type="HOGENOM" id="CLU_073981_2_0_14"/>
<dbReference type="HAMAP" id="MF_00040">
    <property type="entry name" value="RRF"/>
    <property type="match status" value="1"/>
</dbReference>
<dbReference type="Pfam" id="PF01765">
    <property type="entry name" value="RRF"/>
    <property type="match status" value="1"/>
</dbReference>
<evidence type="ECO:0000313" key="7">
    <source>
        <dbReference type="Proteomes" id="UP000030066"/>
    </source>
</evidence>
<feature type="domain" description="Ribosome recycling factor" evidence="5">
    <location>
        <begin position="22"/>
        <end position="181"/>
    </location>
</feature>
<name>A0A097ST12_9BACT</name>
<dbReference type="FunFam" id="3.30.1360.40:FF:000001">
    <property type="entry name" value="Ribosome-recycling factor"/>
    <property type="match status" value="1"/>
</dbReference>
<keyword evidence="7" id="KW-1185">Reference proteome</keyword>
<protein>
    <recommendedName>
        <fullName evidence="3">Ribosome-recycling factor</fullName>
        <shortName evidence="3">RRF</shortName>
    </recommendedName>
    <alternativeName>
        <fullName evidence="3">Ribosome-releasing factor</fullName>
    </alternativeName>
</protein>
<proteinExistence type="inferred from homology"/>
<dbReference type="SUPFAM" id="SSF55194">
    <property type="entry name" value="Ribosome recycling factor, RRF"/>
    <property type="match status" value="1"/>
</dbReference>
<evidence type="ECO:0000256" key="2">
    <source>
        <dbReference type="ARBA" id="ARBA00022917"/>
    </source>
</evidence>
<comment type="function">
    <text evidence="3">Responsible for the release of ribosomes from messenger RNA at the termination of protein biosynthesis. May increase the efficiency of translation by recycling ribosomes from one round of translation to another.</text>
</comment>
<dbReference type="Gene3D" id="3.30.1360.40">
    <property type="match status" value="1"/>
</dbReference>
<dbReference type="InterPro" id="IPR023584">
    <property type="entry name" value="Ribosome_recyc_fac_dom"/>
</dbReference>
<dbReference type="Gene3D" id="1.10.132.20">
    <property type="entry name" value="Ribosome-recycling factor"/>
    <property type="match status" value="1"/>
</dbReference>
<dbReference type="GO" id="GO:0006415">
    <property type="term" value="P:translational termination"/>
    <property type="evidence" value="ECO:0007669"/>
    <property type="project" value="UniProtKB-UniRule"/>
</dbReference>
<dbReference type="GO" id="GO:0005737">
    <property type="term" value="C:cytoplasm"/>
    <property type="evidence" value="ECO:0007669"/>
    <property type="project" value="UniProtKB-SubCell"/>
</dbReference>
<comment type="similarity">
    <text evidence="1 3">Belongs to the RRF family.</text>
</comment>
<dbReference type="PANTHER" id="PTHR20982">
    <property type="entry name" value="RIBOSOME RECYCLING FACTOR"/>
    <property type="match status" value="1"/>
</dbReference>
<dbReference type="GO" id="GO:0043023">
    <property type="term" value="F:ribosomal large subunit binding"/>
    <property type="evidence" value="ECO:0007669"/>
    <property type="project" value="TreeGrafter"/>
</dbReference>
<gene>
    <name evidence="3 6" type="primary">frr</name>
    <name evidence="6" type="ORF">MGM1_3590</name>
</gene>
<dbReference type="InterPro" id="IPR036191">
    <property type="entry name" value="RRF_sf"/>
</dbReference>
<dbReference type="PANTHER" id="PTHR20982:SF3">
    <property type="entry name" value="MITOCHONDRIAL RIBOSOME RECYCLING FACTOR PSEUDO 1"/>
    <property type="match status" value="1"/>
</dbReference>
<keyword evidence="3" id="KW-0963">Cytoplasm</keyword>
<keyword evidence="2 3" id="KW-0648">Protein biosynthesis</keyword>
<dbReference type="KEGG" id="mgj:MGM1_3590"/>
<dbReference type="eggNOG" id="COG0233">
    <property type="taxonomic scope" value="Bacteria"/>
</dbReference>
<organism evidence="6 7">
    <name type="scientific">Candidatus Malacoplasma girerdii</name>
    <dbReference type="NCBI Taxonomy" id="1318617"/>
    <lineage>
        <taxon>Bacteria</taxon>
        <taxon>Bacillati</taxon>
        <taxon>Mycoplasmatota</taxon>
        <taxon>Mycoplasmoidales</taxon>
        <taxon>Mycoplasmoidaceae</taxon>
        <taxon>Malacoplasma</taxon>
    </lineage>
</organism>
<dbReference type="AlphaFoldDB" id="A0A097ST12"/>